<protein>
    <submittedName>
        <fullName evidence="2">Uncharacterized protein</fullName>
    </submittedName>
</protein>
<proteinExistence type="predicted"/>
<sequence length="605" mass="64916">MEELAPRSGGMHLKGVARGPKNGAPRGHMFTGIVAAAPINMGEACGILAVATLSASAPHEGEVTLLSVEIGRGQSTPMVVARLPLRFETEPRDGIAKVVWANRTVIAVMSSSGEVLCLRSGLLMPSEEGDSSIEESESSDEGKGIWQNCSSCIPNAVDMCALSVNHCPVVITASSLHTSSYAFPNVCCNIDMRHEHRKLCIGPFHLVAGVSSSPEGHALLIGCTLGSVSVFEWACRMQSPVAVRTFLIGSPKRYVALSIGSFNSSEPCSCTDGTGQCDSVRRTVTVYALGNGEIEDKVGPVATLMKVDGTPMETLLGNSVDTTQTSPDASVLPSWNTVLVDSTRRVQATSSLLHVTQSRLQKSPSNLPHVLAIKIVQYGQFLSAGGLSEAAATTARTDTEASQQKRFSLQEPLQSSFNVKMLLMSSNECERAFSIMGSGMTMLPAIRHSERRKDRDLGEFCLCGANGAVIWGVDSHHKIEPQAVVRLNRCSERLVGLTWIPGQEPFVHVLSGCTMGDSEPVDGLEEANEGKGGTSCAVGELVLQCVAPQLWSRREGGPLTEERVKEIVEEAVRREGERVLGQLDERLRMLEYSISKLLQISQKDT</sequence>
<evidence type="ECO:0000256" key="1">
    <source>
        <dbReference type="SAM" id="MobiDB-lite"/>
    </source>
</evidence>
<organism evidence="2">
    <name type="scientific">Trypanosoma vivax (strain Y486)</name>
    <dbReference type="NCBI Taxonomy" id="1055687"/>
    <lineage>
        <taxon>Eukaryota</taxon>
        <taxon>Discoba</taxon>
        <taxon>Euglenozoa</taxon>
        <taxon>Kinetoplastea</taxon>
        <taxon>Metakinetoplastina</taxon>
        <taxon>Trypanosomatida</taxon>
        <taxon>Trypanosomatidae</taxon>
        <taxon>Trypanosoma</taxon>
        <taxon>Duttonella</taxon>
    </lineage>
</organism>
<evidence type="ECO:0000313" key="2">
    <source>
        <dbReference type="EMBL" id="CCC47443.1"/>
    </source>
</evidence>
<feature type="region of interest" description="Disordered" evidence="1">
    <location>
        <begin position="1"/>
        <end position="22"/>
    </location>
</feature>
<dbReference type="VEuPathDB" id="TriTrypDB:TvY486_0401080"/>
<reference evidence="2" key="1">
    <citation type="journal article" date="2012" name="Proc. Natl. Acad. Sci. U.S.A.">
        <title>Antigenic diversity is generated by distinct evolutionary mechanisms in African trypanosome species.</title>
        <authorList>
            <person name="Jackson A.P."/>
            <person name="Berry A."/>
            <person name="Aslett M."/>
            <person name="Allison H.C."/>
            <person name="Burton P."/>
            <person name="Vavrova-Anderson J."/>
            <person name="Brown R."/>
            <person name="Browne H."/>
            <person name="Corton N."/>
            <person name="Hauser H."/>
            <person name="Gamble J."/>
            <person name="Gilderthorp R."/>
            <person name="Marcello L."/>
            <person name="McQuillan J."/>
            <person name="Otto T.D."/>
            <person name="Quail M.A."/>
            <person name="Sanders M.J."/>
            <person name="van Tonder A."/>
            <person name="Ginger M.L."/>
            <person name="Field M.C."/>
            <person name="Barry J.D."/>
            <person name="Hertz-Fowler C."/>
            <person name="Berriman M."/>
        </authorList>
    </citation>
    <scope>NUCLEOTIDE SEQUENCE</scope>
    <source>
        <strain evidence="2">Y486</strain>
    </source>
</reference>
<name>G0TU10_TRYVY</name>
<gene>
    <name evidence="2" type="ORF">TVY486_0401080</name>
</gene>
<dbReference type="AlphaFoldDB" id="G0TU10"/>
<accession>G0TU10</accession>
<dbReference type="EMBL" id="HE573020">
    <property type="protein sequence ID" value="CCC47443.1"/>
    <property type="molecule type" value="Genomic_DNA"/>
</dbReference>